<sequence length="168" mass="18867">MAEDLVLHGLKGLLDTLRGLPDDVRGKPLRTGMRKAGNIIRDEARNRVAKRSGFLAGEIVVRRANAKGRRRAGVGTDGEYFTVGVRVGRKAKYSNTKRNQRMRRVGKVYETTGWAHYWRHLEFGTKKMAAKPFLTPSAEARGPEAAQAIINETWIAITRALKRKGWVL</sequence>
<reference evidence="1 2" key="1">
    <citation type="submission" date="2019-04" db="EMBL/GenBank/DDBJ databases">
        <title>Microbes associate with the intestines of laboratory mice.</title>
        <authorList>
            <person name="Navarre W."/>
            <person name="Wong E."/>
            <person name="Huang K."/>
            <person name="Tropini C."/>
            <person name="Ng K."/>
            <person name="Yu B."/>
        </authorList>
    </citation>
    <scope>NUCLEOTIDE SEQUENCE [LARGE SCALE GENOMIC DNA]</scope>
    <source>
        <strain evidence="1 2">NM62_B4-13</strain>
    </source>
</reference>
<evidence type="ECO:0000313" key="2">
    <source>
        <dbReference type="Proteomes" id="UP000306631"/>
    </source>
</evidence>
<name>A0A4S2CVS0_STEMA</name>
<evidence type="ECO:0008006" key="3">
    <source>
        <dbReference type="Google" id="ProtNLM"/>
    </source>
</evidence>
<proteinExistence type="predicted"/>
<dbReference type="OrthoDB" id="5736381at2"/>
<accession>A0A4S2CVS0</accession>
<dbReference type="EMBL" id="SRYW01000015">
    <property type="protein sequence ID" value="TGY32552.1"/>
    <property type="molecule type" value="Genomic_DNA"/>
</dbReference>
<protein>
    <recommendedName>
        <fullName evidence="3">HK97 gp10 family phage protein</fullName>
    </recommendedName>
</protein>
<dbReference type="AlphaFoldDB" id="A0A4S2CVS0"/>
<gene>
    <name evidence="1" type="ORF">E5352_15325</name>
</gene>
<evidence type="ECO:0000313" key="1">
    <source>
        <dbReference type="EMBL" id="TGY32552.1"/>
    </source>
</evidence>
<organism evidence="1 2">
    <name type="scientific">Stenotrophomonas maltophilia</name>
    <name type="common">Pseudomonas maltophilia</name>
    <name type="synonym">Xanthomonas maltophilia</name>
    <dbReference type="NCBI Taxonomy" id="40324"/>
    <lineage>
        <taxon>Bacteria</taxon>
        <taxon>Pseudomonadati</taxon>
        <taxon>Pseudomonadota</taxon>
        <taxon>Gammaproteobacteria</taxon>
        <taxon>Lysobacterales</taxon>
        <taxon>Lysobacteraceae</taxon>
        <taxon>Stenotrophomonas</taxon>
        <taxon>Stenotrophomonas maltophilia group</taxon>
    </lineage>
</organism>
<dbReference type="NCBIfam" id="TIGR01725">
    <property type="entry name" value="phge_HK97_gp10"/>
    <property type="match status" value="1"/>
</dbReference>
<dbReference type="RefSeq" id="WP_136006288.1">
    <property type="nucleotide sequence ID" value="NZ_SRYW01000015.1"/>
</dbReference>
<comment type="caution">
    <text evidence="1">The sequence shown here is derived from an EMBL/GenBank/DDBJ whole genome shotgun (WGS) entry which is preliminary data.</text>
</comment>
<dbReference type="Pfam" id="PF04883">
    <property type="entry name" value="HK97-gp10_like"/>
    <property type="match status" value="1"/>
</dbReference>
<dbReference type="InterPro" id="IPR010064">
    <property type="entry name" value="HK97-gp10_tail"/>
</dbReference>
<dbReference type="Proteomes" id="UP000306631">
    <property type="component" value="Unassembled WGS sequence"/>
</dbReference>